<dbReference type="PANTHER" id="PTHR23517">
    <property type="entry name" value="RESISTANCE PROTEIN MDTM, PUTATIVE-RELATED-RELATED"/>
    <property type="match status" value="1"/>
</dbReference>
<sequence>MPKTVWLLVIGMLVNTTGNSFLWPMNTIYLHDHLGQSLTVAGLVLMLNAAAGVVGNLLGGYLFDKIGGYKTILFGIILTIVGLALLTIWHGWPQYVWLLALIGFSGGIVFPSMFALVGVAWPEGGRKGFNAIYLAQNLGVAVGPVLAGVVASYSFDYLFVANLIMYILFLGIAFKFKKIQTEDAYGPTAALPKGELKNRAPLIALCILGVGFLLGWLVYSQWVSTISTYTQDLGLSLKQYSALWAVNGFLIVLGQPLIAPIVRKLEGRYKAQILFGLSIFIVSFVVLIFAKTFTMFIVAMVILTFGEMFIWPVVPTLASVLAPKGKDGFFQGLINGFATFGRMLGPVVGGVLAQAYGMQVTFIVLIGILFLAAIPFFFYDFPLKRKKVTS</sequence>
<keyword evidence="4 7" id="KW-0812">Transmembrane</keyword>
<keyword evidence="10" id="KW-1185">Reference proteome</keyword>
<feature type="transmembrane region" description="Helical" evidence="7">
    <location>
        <begin position="95"/>
        <end position="119"/>
    </location>
</feature>
<feature type="transmembrane region" description="Helical" evidence="7">
    <location>
        <begin position="202"/>
        <end position="222"/>
    </location>
</feature>
<keyword evidence="3" id="KW-1003">Cell membrane</keyword>
<keyword evidence="6 7" id="KW-0472">Membrane</keyword>
<dbReference type="SUPFAM" id="SSF103473">
    <property type="entry name" value="MFS general substrate transporter"/>
    <property type="match status" value="1"/>
</dbReference>
<feature type="transmembrane region" description="Helical" evidence="7">
    <location>
        <begin position="131"/>
        <end position="151"/>
    </location>
</feature>
<feature type="domain" description="Major facilitator superfamily (MFS) profile" evidence="8">
    <location>
        <begin position="4"/>
        <end position="384"/>
    </location>
</feature>
<reference evidence="9 10" key="1">
    <citation type="submission" date="2024-04" db="EMBL/GenBank/DDBJ databases">
        <authorList>
            <person name="Wu Y.S."/>
            <person name="Zhang L."/>
        </authorList>
    </citation>
    <scope>NUCLEOTIDE SEQUENCE [LARGE SCALE GENOMIC DNA]</scope>
    <source>
        <strain evidence="9 10">KG-01</strain>
    </source>
</reference>
<proteinExistence type="predicted"/>
<evidence type="ECO:0000256" key="5">
    <source>
        <dbReference type="ARBA" id="ARBA00022989"/>
    </source>
</evidence>
<evidence type="ECO:0000256" key="4">
    <source>
        <dbReference type="ARBA" id="ARBA00022692"/>
    </source>
</evidence>
<evidence type="ECO:0000256" key="2">
    <source>
        <dbReference type="ARBA" id="ARBA00022448"/>
    </source>
</evidence>
<dbReference type="Gene3D" id="1.20.1250.20">
    <property type="entry name" value="MFS general substrate transporter like domains"/>
    <property type="match status" value="2"/>
</dbReference>
<feature type="transmembrane region" description="Helical" evidence="7">
    <location>
        <begin position="273"/>
        <end position="290"/>
    </location>
</feature>
<dbReference type="PANTHER" id="PTHR23517:SF10">
    <property type="entry name" value="MAJOR FACILITATOR SUPERFAMILY (MFS) PROFILE DOMAIN-CONTAINING PROTEIN"/>
    <property type="match status" value="1"/>
</dbReference>
<dbReference type="PROSITE" id="PS50850">
    <property type="entry name" value="MFS"/>
    <property type="match status" value="1"/>
</dbReference>
<feature type="transmembrane region" description="Helical" evidence="7">
    <location>
        <begin position="362"/>
        <end position="381"/>
    </location>
</feature>
<gene>
    <name evidence="9" type="ORF">AAF454_03840</name>
</gene>
<dbReference type="InterPro" id="IPR020846">
    <property type="entry name" value="MFS_dom"/>
</dbReference>
<keyword evidence="2" id="KW-0813">Transport</keyword>
<comment type="caution">
    <text evidence="9">The sequence shown here is derived from an EMBL/GenBank/DDBJ whole genome shotgun (WGS) entry which is preliminary data.</text>
</comment>
<evidence type="ECO:0000256" key="7">
    <source>
        <dbReference type="SAM" id="Phobius"/>
    </source>
</evidence>
<feature type="transmembrane region" description="Helical" evidence="7">
    <location>
        <begin position="71"/>
        <end position="89"/>
    </location>
</feature>
<dbReference type="InterPro" id="IPR050171">
    <property type="entry name" value="MFS_Transporters"/>
</dbReference>
<dbReference type="Pfam" id="PF07690">
    <property type="entry name" value="MFS_1"/>
    <property type="match status" value="1"/>
</dbReference>
<name>A0ABU9LIM8_9BACL</name>
<feature type="transmembrane region" description="Helical" evidence="7">
    <location>
        <begin position="296"/>
        <end position="321"/>
    </location>
</feature>
<feature type="transmembrane region" description="Helical" evidence="7">
    <location>
        <begin position="157"/>
        <end position="174"/>
    </location>
</feature>
<feature type="transmembrane region" description="Helical" evidence="7">
    <location>
        <begin position="333"/>
        <end position="356"/>
    </location>
</feature>
<evidence type="ECO:0000313" key="10">
    <source>
        <dbReference type="Proteomes" id="UP001398420"/>
    </source>
</evidence>
<evidence type="ECO:0000256" key="1">
    <source>
        <dbReference type="ARBA" id="ARBA00004651"/>
    </source>
</evidence>
<protein>
    <submittedName>
        <fullName evidence="9">MFS transporter</fullName>
    </submittedName>
</protein>
<dbReference type="InterPro" id="IPR011701">
    <property type="entry name" value="MFS"/>
</dbReference>
<accession>A0ABU9LIM8</accession>
<dbReference type="Proteomes" id="UP001398420">
    <property type="component" value="Unassembled WGS sequence"/>
</dbReference>
<evidence type="ECO:0000313" key="9">
    <source>
        <dbReference type="EMBL" id="MEL5987559.1"/>
    </source>
</evidence>
<evidence type="ECO:0000256" key="3">
    <source>
        <dbReference type="ARBA" id="ARBA00022475"/>
    </source>
</evidence>
<comment type="subcellular location">
    <subcellularLocation>
        <location evidence="1">Cell membrane</location>
        <topology evidence="1">Multi-pass membrane protein</topology>
    </subcellularLocation>
</comment>
<feature type="transmembrane region" description="Helical" evidence="7">
    <location>
        <begin position="242"/>
        <end position="261"/>
    </location>
</feature>
<feature type="transmembrane region" description="Helical" evidence="7">
    <location>
        <begin position="34"/>
        <end position="59"/>
    </location>
</feature>
<organism evidence="9 10">
    <name type="scientific">Kurthia gibsonii</name>
    <dbReference type="NCBI Taxonomy" id="33946"/>
    <lineage>
        <taxon>Bacteria</taxon>
        <taxon>Bacillati</taxon>
        <taxon>Bacillota</taxon>
        <taxon>Bacilli</taxon>
        <taxon>Bacillales</taxon>
        <taxon>Caryophanaceae</taxon>
        <taxon>Kurthia</taxon>
    </lineage>
</organism>
<dbReference type="InterPro" id="IPR036259">
    <property type="entry name" value="MFS_trans_sf"/>
</dbReference>
<evidence type="ECO:0000259" key="8">
    <source>
        <dbReference type="PROSITE" id="PS50850"/>
    </source>
</evidence>
<keyword evidence="5 7" id="KW-1133">Transmembrane helix</keyword>
<dbReference type="CDD" id="cd17329">
    <property type="entry name" value="MFS_MdtH_MDR_like"/>
    <property type="match status" value="1"/>
</dbReference>
<dbReference type="EMBL" id="JBCEWA010000002">
    <property type="protein sequence ID" value="MEL5987559.1"/>
    <property type="molecule type" value="Genomic_DNA"/>
</dbReference>
<evidence type="ECO:0000256" key="6">
    <source>
        <dbReference type="ARBA" id="ARBA00023136"/>
    </source>
</evidence>
<dbReference type="RefSeq" id="WP_068457278.1">
    <property type="nucleotide sequence ID" value="NZ_JALKQX010000003.1"/>
</dbReference>